<feature type="compositionally biased region" description="Basic and acidic residues" evidence="1">
    <location>
        <begin position="1"/>
        <end position="20"/>
    </location>
</feature>
<evidence type="ECO:0000313" key="3">
    <source>
        <dbReference type="Proteomes" id="UP001164746"/>
    </source>
</evidence>
<name>A0ABY7G3Q6_MYAAR</name>
<sequence length="66" mass="7499">TDIGLNEDKRSEYGRNRQSRETTMATAPKGPLYTPHVVLTLGKTFFAIRISTIFKRFNTNDVNVPI</sequence>
<evidence type="ECO:0000313" key="2">
    <source>
        <dbReference type="EMBL" id="WAR29083.1"/>
    </source>
</evidence>
<evidence type="ECO:0000256" key="1">
    <source>
        <dbReference type="SAM" id="MobiDB-lite"/>
    </source>
</evidence>
<dbReference type="Proteomes" id="UP001164746">
    <property type="component" value="Chromosome 16"/>
</dbReference>
<gene>
    <name evidence="2" type="ORF">MAR_002651</name>
</gene>
<feature type="region of interest" description="Disordered" evidence="1">
    <location>
        <begin position="1"/>
        <end position="29"/>
    </location>
</feature>
<proteinExistence type="predicted"/>
<organism evidence="2 3">
    <name type="scientific">Mya arenaria</name>
    <name type="common">Soft-shell clam</name>
    <dbReference type="NCBI Taxonomy" id="6604"/>
    <lineage>
        <taxon>Eukaryota</taxon>
        <taxon>Metazoa</taxon>
        <taxon>Spiralia</taxon>
        <taxon>Lophotrochozoa</taxon>
        <taxon>Mollusca</taxon>
        <taxon>Bivalvia</taxon>
        <taxon>Autobranchia</taxon>
        <taxon>Heteroconchia</taxon>
        <taxon>Euheterodonta</taxon>
        <taxon>Imparidentia</taxon>
        <taxon>Neoheterodontei</taxon>
        <taxon>Myida</taxon>
        <taxon>Myoidea</taxon>
        <taxon>Myidae</taxon>
        <taxon>Mya</taxon>
    </lineage>
</organism>
<protein>
    <submittedName>
        <fullName evidence="2">Uncharacterized protein</fullName>
    </submittedName>
</protein>
<dbReference type="EMBL" id="CP111027">
    <property type="protein sequence ID" value="WAR29083.1"/>
    <property type="molecule type" value="Genomic_DNA"/>
</dbReference>
<feature type="non-terminal residue" evidence="2">
    <location>
        <position position="1"/>
    </location>
</feature>
<keyword evidence="3" id="KW-1185">Reference proteome</keyword>
<reference evidence="2" key="1">
    <citation type="submission" date="2022-11" db="EMBL/GenBank/DDBJ databases">
        <title>Centuries of genome instability and evolution in soft-shell clam transmissible cancer (bioRxiv).</title>
        <authorList>
            <person name="Hart S.F.M."/>
            <person name="Yonemitsu M.A."/>
            <person name="Giersch R.M."/>
            <person name="Beal B.F."/>
            <person name="Arriagada G."/>
            <person name="Davis B.W."/>
            <person name="Ostrander E.A."/>
            <person name="Goff S.P."/>
            <person name="Metzger M.J."/>
        </authorList>
    </citation>
    <scope>NUCLEOTIDE SEQUENCE</scope>
    <source>
        <strain evidence="2">MELC-2E11</strain>
        <tissue evidence="2">Siphon/mantle</tissue>
    </source>
</reference>
<accession>A0ABY7G3Q6</accession>